<sequence>MHSAPGRPEGRGKIERFFRTVNGEFTVEIASDKGEVGREIKDLAEMNRLFIAWVENIYHRRVHSETKQEPLQRWMAGAPFPVPQPADLAEAFRWSEHRRVAKTATVSLHGNRYQVEPELVGHKVELVFDPFDLTFLRVRLDGQDAGTATPFQIERHSHPKARPEVPAEEPKVTTGIDYLHLVDNAHSNHLGTKINYAALADPPAGAVDLTDTAAEG</sequence>
<dbReference type="InterPro" id="IPR036397">
    <property type="entry name" value="RNaseH_sf"/>
</dbReference>
<dbReference type="eggNOG" id="COG2801">
    <property type="taxonomic scope" value="Bacteria"/>
</dbReference>
<proteinExistence type="predicted"/>
<dbReference type="Proteomes" id="UP000004184">
    <property type="component" value="Unassembled WGS sequence"/>
</dbReference>
<organism evidence="2 3">
    <name type="scientific">Streptomyces viridochromogenes (strain DSM 40736 / JCM 4977 / BCRC 1201 / Tue 494)</name>
    <dbReference type="NCBI Taxonomy" id="591159"/>
    <lineage>
        <taxon>Bacteria</taxon>
        <taxon>Bacillati</taxon>
        <taxon>Actinomycetota</taxon>
        <taxon>Actinomycetes</taxon>
        <taxon>Kitasatosporales</taxon>
        <taxon>Streptomycetaceae</taxon>
        <taxon>Streptomyces</taxon>
    </lineage>
</organism>
<dbReference type="GO" id="GO:0003676">
    <property type="term" value="F:nucleic acid binding"/>
    <property type="evidence" value="ECO:0007669"/>
    <property type="project" value="InterPro"/>
</dbReference>
<dbReference type="PANTHER" id="PTHR35004:SF6">
    <property type="entry name" value="TRANSPOSASE"/>
    <property type="match status" value="1"/>
</dbReference>
<dbReference type="GO" id="GO:0015074">
    <property type="term" value="P:DNA integration"/>
    <property type="evidence" value="ECO:0007669"/>
    <property type="project" value="InterPro"/>
</dbReference>
<dbReference type="PANTHER" id="PTHR35004">
    <property type="entry name" value="TRANSPOSASE RV3428C-RELATED"/>
    <property type="match status" value="1"/>
</dbReference>
<dbReference type="Gene3D" id="3.30.420.10">
    <property type="entry name" value="Ribonuclease H-like superfamily/Ribonuclease H"/>
    <property type="match status" value="1"/>
</dbReference>
<gene>
    <name evidence="2" type="ORF">SSQG_07695</name>
</gene>
<name>D9XHZ8_STRVT</name>
<accession>D9XHZ8</accession>
<dbReference type="SUPFAM" id="SSF53098">
    <property type="entry name" value="Ribonuclease H-like"/>
    <property type="match status" value="1"/>
</dbReference>
<feature type="domain" description="Integrase catalytic" evidence="1">
    <location>
        <begin position="1"/>
        <end position="78"/>
    </location>
</feature>
<dbReference type="PROSITE" id="PS50994">
    <property type="entry name" value="INTEGRASE"/>
    <property type="match status" value="1"/>
</dbReference>
<dbReference type="InterPro" id="IPR015378">
    <property type="entry name" value="Transposase-like_Mu_C"/>
</dbReference>
<keyword evidence="3" id="KW-1185">Reference proteome</keyword>
<dbReference type="InterPro" id="IPR001584">
    <property type="entry name" value="Integrase_cat-core"/>
</dbReference>
<dbReference type="HOGENOM" id="CLU_038364_2_0_11"/>
<evidence type="ECO:0000313" key="2">
    <source>
        <dbReference type="EMBL" id="EFL37176.1"/>
    </source>
</evidence>
<evidence type="ECO:0000313" key="3">
    <source>
        <dbReference type="Proteomes" id="UP000004184"/>
    </source>
</evidence>
<dbReference type="STRING" id="591159.SSQG_07695"/>
<evidence type="ECO:0000259" key="1">
    <source>
        <dbReference type="PROSITE" id="PS50994"/>
    </source>
</evidence>
<reference evidence="3" key="1">
    <citation type="submission" date="2009-02" db="EMBL/GenBank/DDBJ databases">
        <title>Annotation of Streptomyces viridochromogenes strain DSM 40736.</title>
        <authorList>
            <consortium name="The Broad Institute Genome Sequencing Platform"/>
            <consortium name="Broad Institute Microbial Sequencing Center"/>
            <person name="Fischbach M."/>
            <person name="Godfrey P."/>
            <person name="Ward D."/>
            <person name="Young S."/>
            <person name="Zeng Q."/>
            <person name="Koehrsen M."/>
            <person name="Alvarado L."/>
            <person name="Berlin A.M."/>
            <person name="Bochicchio J."/>
            <person name="Borenstein D."/>
            <person name="Chapman S.B."/>
            <person name="Chen Z."/>
            <person name="Engels R."/>
            <person name="Freedman E."/>
            <person name="Gellesch M."/>
            <person name="Goldberg J."/>
            <person name="Griggs A."/>
            <person name="Gujja S."/>
            <person name="Heilman E.R."/>
            <person name="Heiman D.I."/>
            <person name="Hepburn T.A."/>
            <person name="Howarth C."/>
            <person name="Jen D."/>
            <person name="Larson L."/>
            <person name="Lewis B."/>
            <person name="Mehta T."/>
            <person name="Park D."/>
            <person name="Pearson M."/>
            <person name="Richards J."/>
            <person name="Roberts A."/>
            <person name="Saif S."/>
            <person name="Shea T.D."/>
            <person name="Shenoy N."/>
            <person name="Sisk P."/>
            <person name="Stolte C."/>
            <person name="Sykes S.N."/>
            <person name="Thomson T."/>
            <person name="Walk T."/>
            <person name="White J."/>
            <person name="Yandava C."/>
            <person name="Straight P."/>
            <person name="Clardy J."/>
            <person name="Hung D."/>
            <person name="Kolter R."/>
            <person name="Mekalanos J."/>
            <person name="Walker S."/>
            <person name="Walsh C.T."/>
            <person name="Wieland-Brown L.C."/>
            <person name="Haas B."/>
            <person name="Nusbaum C."/>
            <person name="Birren B."/>
        </authorList>
    </citation>
    <scope>NUCLEOTIDE SEQUENCE [LARGE SCALE GENOMIC DNA]</scope>
    <source>
        <strain evidence="3">DSM 40736 / JCM 4977 / BCRC 1201 / Tue 494</strain>
    </source>
</reference>
<dbReference type="EMBL" id="GG657757">
    <property type="protein sequence ID" value="EFL37176.1"/>
    <property type="molecule type" value="Genomic_DNA"/>
</dbReference>
<dbReference type="InterPro" id="IPR012337">
    <property type="entry name" value="RNaseH-like_sf"/>
</dbReference>
<protein>
    <submittedName>
        <fullName evidence="2">Transposase</fullName>
    </submittedName>
</protein>
<dbReference type="Pfam" id="PF09299">
    <property type="entry name" value="Mu-transpos_C"/>
    <property type="match status" value="1"/>
</dbReference>
<dbReference type="AlphaFoldDB" id="D9XHZ8"/>